<accession>A0AAV4WV49</accession>
<keyword evidence="3" id="KW-1185">Reference proteome</keyword>
<reference evidence="2 3" key="1">
    <citation type="submission" date="2021-06" db="EMBL/GenBank/DDBJ databases">
        <title>Caerostris darwini draft genome.</title>
        <authorList>
            <person name="Kono N."/>
            <person name="Arakawa K."/>
        </authorList>
    </citation>
    <scope>NUCLEOTIDE SEQUENCE [LARGE SCALE GENOMIC DNA]</scope>
</reference>
<protein>
    <submittedName>
        <fullName evidence="2">Uncharacterized protein</fullName>
    </submittedName>
</protein>
<organism evidence="2 3">
    <name type="scientific">Caerostris darwini</name>
    <dbReference type="NCBI Taxonomy" id="1538125"/>
    <lineage>
        <taxon>Eukaryota</taxon>
        <taxon>Metazoa</taxon>
        <taxon>Ecdysozoa</taxon>
        <taxon>Arthropoda</taxon>
        <taxon>Chelicerata</taxon>
        <taxon>Arachnida</taxon>
        <taxon>Araneae</taxon>
        <taxon>Araneomorphae</taxon>
        <taxon>Entelegynae</taxon>
        <taxon>Araneoidea</taxon>
        <taxon>Araneidae</taxon>
        <taxon>Caerostris</taxon>
    </lineage>
</organism>
<dbReference type="AlphaFoldDB" id="A0AAV4WV49"/>
<dbReference type="EMBL" id="BPLQ01015044">
    <property type="protein sequence ID" value="GIY85413.1"/>
    <property type="molecule type" value="Genomic_DNA"/>
</dbReference>
<evidence type="ECO:0000313" key="2">
    <source>
        <dbReference type="EMBL" id="GIY85413.1"/>
    </source>
</evidence>
<gene>
    <name evidence="2" type="ORF">CDAR_207711</name>
</gene>
<dbReference type="Proteomes" id="UP001054837">
    <property type="component" value="Unassembled WGS sequence"/>
</dbReference>
<name>A0AAV4WV49_9ARAC</name>
<proteinExistence type="predicted"/>
<comment type="caution">
    <text evidence="2">The sequence shown here is derived from an EMBL/GenBank/DDBJ whole genome shotgun (WGS) entry which is preliminary data.</text>
</comment>
<sequence length="126" mass="14190">MVASSADVGPFSLKHRVSGEYRVESMVLARYLGDANRERLIVDRRREKVTKDLEEVKVGTSFIHHFPNSAKRNSPPRYPICHTSIPQPKRTACNPNEVLSRPQRDLIASSYGQNESWGGANREQAA</sequence>
<feature type="region of interest" description="Disordered" evidence="1">
    <location>
        <begin position="67"/>
        <end position="96"/>
    </location>
</feature>
<evidence type="ECO:0000256" key="1">
    <source>
        <dbReference type="SAM" id="MobiDB-lite"/>
    </source>
</evidence>
<evidence type="ECO:0000313" key="3">
    <source>
        <dbReference type="Proteomes" id="UP001054837"/>
    </source>
</evidence>